<name>A0A072NJY3_SCHAZ</name>
<dbReference type="Pfam" id="PF19651">
    <property type="entry name" value="DUF6154"/>
    <property type="match status" value="1"/>
</dbReference>
<comment type="caution">
    <text evidence="1">The sequence shown here is derived from an EMBL/GenBank/DDBJ whole genome shotgun (WGS) entry which is preliminary data.</text>
</comment>
<protein>
    <submittedName>
        <fullName evidence="1">Uncharacterized protein</fullName>
    </submittedName>
</protein>
<sequence length="87" mass="10227">MKKLIDDLYKMYSHILTGDEEDADIIIFSVLEALKRKDILELIEEMDEQELYSMVGLYMLEKFKSKMAQEGVGQSQMLTEDEIKHLH</sequence>
<reference evidence="1 2" key="1">
    <citation type="submission" date="2014-04" db="EMBL/GenBank/DDBJ databases">
        <title>Draft genome sequence of Bacillus azotoformans MEV2011, a (co-) denitrifying strain unable to grow in the presence of oxygen.</title>
        <authorList>
            <person name="Nielsen M."/>
            <person name="Schreiber L."/>
            <person name="Finster K."/>
            <person name="Schramm A."/>
        </authorList>
    </citation>
    <scope>NUCLEOTIDE SEQUENCE [LARGE SCALE GENOMIC DNA]</scope>
    <source>
        <strain evidence="1 2">MEV2011</strain>
    </source>
</reference>
<evidence type="ECO:0000313" key="1">
    <source>
        <dbReference type="EMBL" id="KEF37567.1"/>
    </source>
</evidence>
<dbReference type="EMBL" id="JJRY01000013">
    <property type="protein sequence ID" value="KEF37567.1"/>
    <property type="molecule type" value="Genomic_DNA"/>
</dbReference>
<organism evidence="1 2">
    <name type="scientific">Schinkia azotoformans MEV2011</name>
    <dbReference type="NCBI Taxonomy" id="1348973"/>
    <lineage>
        <taxon>Bacteria</taxon>
        <taxon>Bacillati</taxon>
        <taxon>Bacillota</taxon>
        <taxon>Bacilli</taxon>
        <taxon>Bacillales</taxon>
        <taxon>Bacillaceae</taxon>
        <taxon>Calidifontibacillus/Schinkia group</taxon>
        <taxon>Schinkia</taxon>
    </lineage>
</organism>
<dbReference type="InterPro" id="IPR046152">
    <property type="entry name" value="DUF6154"/>
</dbReference>
<dbReference type="AlphaFoldDB" id="A0A072NJY3"/>
<dbReference type="RefSeq" id="WP_035196621.1">
    <property type="nucleotide sequence ID" value="NZ_JJRY01000013.1"/>
</dbReference>
<gene>
    <name evidence="1" type="ORF">M670_03146</name>
</gene>
<proteinExistence type="predicted"/>
<dbReference type="PATRIC" id="fig|1348973.3.peg.3026"/>
<dbReference type="OrthoDB" id="2381948at2"/>
<dbReference type="Proteomes" id="UP000027936">
    <property type="component" value="Unassembled WGS sequence"/>
</dbReference>
<evidence type="ECO:0000313" key="2">
    <source>
        <dbReference type="Proteomes" id="UP000027936"/>
    </source>
</evidence>
<accession>A0A072NJY3</accession>